<dbReference type="InterPro" id="IPR000999">
    <property type="entry name" value="RNase_III_dom"/>
</dbReference>
<keyword evidence="3" id="KW-1185">Reference proteome</keyword>
<dbReference type="HOGENOM" id="CLU_088025_0_0_1"/>
<dbReference type="OrthoDB" id="2281895at2759"/>
<protein>
    <recommendedName>
        <fullName evidence="1">RNase III domain-containing protein</fullName>
    </recommendedName>
</protein>
<proteinExistence type="predicted"/>
<name>A7TQK7_VANPO</name>
<dbReference type="GO" id="GO:0003735">
    <property type="term" value="F:structural constituent of ribosome"/>
    <property type="evidence" value="ECO:0007669"/>
    <property type="project" value="EnsemblFungi"/>
</dbReference>
<evidence type="ECO:0000313" key="3">
    <source>
        <dbReference type="Proteomes" id="UP000000267"/>
    </source>
</evidence>
<dbReference type="KEGG" id="vpo:Kpol_1027p2"/>
<dbReference type="GO" id="GO:0005762">
    <property type="term" value="C:mitochondrial large ribosomal subunit"/>
    <property type="evidence" value="ECO:0007669"/>
    <property type="project" value="EnsemblFungi"/>
</dbReference>
<dbReference type="STRING" id="436907.A7TQK7"/>
<dbReference type="PANTHER" id="PTHR28160:SF1">
    <property type="entry name" value="LARGE RIBOSOMAL SUBUNIT PROTEIN ML57"/>
    <property type="match status" value="1"/>
</dbReference>
<dbReference type="SUPFAM" id="SSF69065">
    <property type="entry name" value="RNase III domain-like"/>
    <property type="match status" value="1"/>
</dbReference>
<dbReference type="PhylomeDB" id="A7TQK7"/>
<dbReference type="InterPro" id="IPR040030">
    <property type="entry name" value="Ribosomal_mL57"/>
</dbReference>
<dbReference type="GO" id="GO:0006396">
    <property type="term" value="P:RNA processing"/>
    <property type="evidence" value="ECO:0007669"/>
    <property type="project" value="InterPro"/>
</dbReference>
<dbReference type="PANTHER" id="PTHR28160">
    <property type="entry name" value="54S RIBOSOMAL PROTEIN L15, MITOCHONDRIAL"/>
    <property type="match status" value="1"/>
</dbReference>
<dbReference type="InterPro" id="IPR036389">
    <property type="entry name" value="RNase_III_sf"/>
</dbReference>
<sequence>MISLRQRTAGLKAILNPTRSITYLHSGTRVRGLKRDPASFLVSPKGVKYDELNRTEFNEKIDKILNLSKYDIKVPNDLLLQCFTHKSFAHGIKPYNEKLSLLGLQFLKLQAGIYSISQSVNLSPVQAGKIQKQIDNLNFTNLGTQFSKLIISKYSTSKFIIEKNLDSLIFWKMRDPFKAKNYNGDHTINSTVLAALIGGILKTNGPAKTANFITGELLNNDNTASLLKFANEKQSIDQNKIE</sequence>
<gene>
    <name evidence="2" type="ORF">Kpol_1027p2</name>
</gene>
<dbReference type="OMA" id="LHKGPRV"/>
<evidence type="ECO:0000313" key="2">
    <source>
        <dbReference type="EMBL" id="EDO15428.1"/>
    </source>
</evidence>
<dbReference type="FunCoup" id="A7TQK7">
    <property type="interactions" value="214"/>
</dbReference>
<dbReference type="Gene3D" id="1.10.1520.10">
    <property type="entry name" value="Ribonuclease III domain"/>
    <property type="match status" value="1"/>
</dbReference>
<dbReference type="RefSeq" id="XP_001643286.1">
    <property type="nucleotide sequence ID" value="XM_001643236.1"/>
</dbReference>
<dbReference type="InParanoid" id="A7TQK7"/>
<dbReference type="eggNOG" id="ENOG502RXWY">
    <property type="taxonomic scope" value="Eukaryota"/>
</dbReference>
<dbReference type="Pfam" id="PF14622">
    <property type="entry name" value="Ribonucleas_3_3"/>
    <property type="match status" value="1"/>
</dbReference>
<dbReference type="EMBL" id="DS480460">
    <property type="protein sequence ID" value="EDO15428.1"/>
    <property type="molecule type" value="Genomic_DNA"/>
</dbReference>
<dbReference type="AlphaFoldDB" id="A7TQK7"/>
<reference evidence="2 3" key="1">
    <citation type="journal article" date="2007" name="Proc. Natl. Acad. Sci. U.S.A.">
        <title>Independent sorting-out of thousands of duplicated gene pairs in two yeast species descended from a whole-genome duplication.</title>
        <authorList>
            <person name="Scannell D.R."/>
            <person name="Frank A.C."/>
            <person name="Conant G.C."/>
            <person name="Byrne K.P."/>
            <person name="Woolfit M."/>
            <person name="Wolfe K.H."/>
        </authorList>
    </citation>
    <scope>NUCLEOTIDE SEQUENCE [LARGE SCALE GENOMIC DNA]</scope>
    <source>
        <strain evidence="3">ATCC 22028 / DSM 70294 / BCRC 21397 / CBS 2163 / NBRC 10782 / NRRL Y-8283 / UCD 57-17</strain>
    </source>
</reference>
<dbReference type="GO" id="GO:0032543">
    <property type="term" value="P:mitochondrial translation"/>
    <property type="evidence" value="ECO:0007669"/>
    <property type="project" value="InterPro"/>
</dbReference>
<evidence type="ECO:0000259" key="1">
    <source>
        <dbReference type="Pfam" id="PF14622"/>
    </source>
</evidence>
<organism evidence="3">
    <name type="scientific">Vanderwaltozyma polyspora (strain ATCC 22028 / DSM 70294 / BCRC 21397 / CBS 2163 / NBRC 10782 / NRRL Y-8283 / UCD 57-17)</name>
    <name type="common">Kluyveromyces polysporus</name>
    <dbReference type="NCBI Taxonomy" id="436907"/>
    <lineage>
        <taxon>Eukaryota</taxon>
        <taxon>Fungi</taxon>
        <taxon>Dikarya</taxon>
        <taxon>Ascomycota</taxon>
        <taxon>Saccharomycotina</taxon>
        <taxon>Saccharomycetes</taxon>
        <taxon>Saccharomycetales</taxon>
        <taxon>Saccharomycetaceae</taxon>
        <taxon>Vanderwaltozyma</taxon>
    </lineage>
</organism>
<accession>A7TQK7</accession>
<feature type="domain" description="RNase III" evidence="1">
    <location>
        <begin position="76"/>
        <end position="219"/>
    </location>
</feature>
<dbReference type="GeneID" id="5543527"/>
<dbReference type="Proteomes" id="UP000000267">
    <property type="component" value="Unassembled WGS sequence"/>
</dbReference>
<dbReference type="GO" id="GO:0004525">
    <property type="term" value="F:ribonuclease III activity"/>
    <property type="evidence" value="ECO:0007669"/>
    <property type="project" value="InterPro"/>
</dbReference>